<evidence type="ECO:0000256" key="3">
    <source>
        <dbReference type="ARBA" id="ARBA00023110"/>
    </source>
</evidence>
<dbReference type="PANTHER" id="PTHR46512">
    <property type="entry name" value="PEPTIDYLPROLYL ISOMERASE"/>
    <property type="match status" value="1"/>
</dbReference>
<dbReference type="EMBL" id="HBNR01001350">
    <property type="protein sequence ID" value="CAE4561337.1"/>
    <property type="molecule type" value="Transcribed_RNA"/>
</dbReference>
<reference evidence="7" key="1">
    <citation type="submission" date="2021-01" db="EMBL/GenBank/DDBJ databases">
        <authorList>
            <person name="Corre E."/>
            <person name="Pelletier E."/>
            <person name="Niang G."/>
            <person name="Scheremetjew M."/>
            <person name="Finn R."/>
            <person name="Kale V."/>
            <person name="Holt S."/>
            <person name="Cochrane G."/>
            <person name="Meng A."/>
            <person name="Brown T."/>
            <person name="Cohen L."/>
        </authorList>
    </citation>
    <scope>NUCLEOTIDE SEQUENCE</scope>
    <source>
        <strain evidence="7">CCMP3105</strain>
    </source>
</reference>
<organism evidence="7">
    <name type="scientific">Alexandrium monilatum</name>
    <dbReference type="NCBI Taxonomy" id="311494"/>
    <lineage>
        <taxon>Eukaryota</taxon>
        <taxon>Sar</taxon>
        <taxon>Alveolata</taxon>
        <taxon>Dinophyceae</taxon>
        <taxon>Gonyaulacales</taxon>
        <taxon>Pyrocystaceae</taxon>
        <taxon>Alexandrium</taxon>
    </lineage>
</organism>
<keyword evidence="5" id="KW-0802">TPR repeat</keyword>
<dbReference type="SMART" id="SM00028">
    <property type="entry name" value="TPR"/>
    <property type="match status" value="3"/>
</dbReference>
<sequence>MRSLTAHMRGASHLPLHWPRGRSSLAGRRASPQCAAVSRSLTGMESSRRPASVQRSPTAQVHRPAVEARLTMHPDLAYGSAGCNGGAVPAAGMASISPVDGAAGSGLPSGSLSYEVELLDVGRSPTGEEEDLSPEECLQRAMRAKDAGNTHFKAGDLQLAAETYMGALRLLGHSDTKEGSEELNREQDFRWSDSARREARDRLLLACCLNLTQCELKLDRFLEAFNHATAALGLDPNSSKALYRRGLAALGSGLLDQAKTDLVKAARLEPKNGEIRSQLQACQQRIQESEQKDRSTFGGMFGRGYLYGEKDAGEGREA</sequence>
<evidence type="ECO:0000256" key="1">
    <source>
        <dbReference type="ARBA" id="ARBA00000971"/>
    </source>
</evidence>
<dbReference type="PROSITE" id="PS50005">
    <property type="entry name" value="TPR"/>
    <property type="match status" value="1"/>
</dbReference>
<dbReference type="InterPro" id="IPR019734">
    <property type="entry name" value="TPR_rpt"/>
</dbReference>
<feature type="repeat" description="TPR" evidence="5">
    <location>
        <begin position="239"/>
        <end position="272"/>
    </location>
</feature>
<dbReference type="Pfam" id="PF13181">
    <property type="entry name" value="TPR_8"/>
    <property type="match status" value="1"/>
</dbReference>
<dbReference type="InterPro" id="IPR011990">
    <property type="entry name" value="TPR-like_helical_dom_sf"/>
</dbReference>
<protein>
    <recommendedName>
        <fullName evidence="2">peptidylprolyl isomerase</fullName>
        <ecNumber evidence="2">5.2.1.8</ecNumber>
    </recommendedName>
</protein>
<evidence type="ECO:0000313" key="7">
    <source>
        <dbReference type="EMBL" id="CAE4561337.1"/>
    </source>
</evidence>
<evidence type="ECO:0000256" key="5">
    <source>
        <dbReference type="PROSITE-ProRule" id="PRU00339"/>
    </source>
</evidence>
<dbReference type="PANTHER" id="PTHR46512:SF9">
    <property type="entry name" value="PEPTIDYLPROLYL ISOMERASE"/>
    <property type="match status" value="1"/>
</dbReference>
<gene>
    <name evidence="7" type="ORF">AMON00008_LOCUS956</name>
</gene>
<evidence type="ECO:0000256" key="2">
    <source>
        <dbReference type="ARBA" id="ARBA00013194"/>
    </source>
</evidence>
<evidence type="ECO:0000256" key="6">
    <source>
        <dbReference type="SAM" id="MobiDB-lite"/>
    </source>
</evidence>
<evidence type="ECO:0000256" key="4">
    <source>
        <dbReference type="ARBA" id="ARBA00023235"/>
    </source>
</evidence>
<keyword evidence="4" id="KW-0413">Isomerase</keyword>
<dbReference type="GO" id="GO:0003755">
    <property type="term" value="F:peptidyl-prolyl cis-trans isomerase activity"/>
    <property type="evidence" value="ECO:0007669"/>
    <property type="project" value="UniProtKB-EC"/>
</dbReference>
<proteinExistence type="predicted"/>
<comment type="catalytic activity">
    <reaction evidence="1">
        <text>[protein]-peptidylproline (omega=180) = [protein]-peptidylproline (omega=0)</text>
        <dbReference type="Rhea" id="RHEA:16237"/>
        <dbReference type="Rhea" id="RHEA-COMP:10747"/>
        <dbReference type="Rhea" id="RHEA-COMP:10748"/>
        <dbReference type="ChEBI" id="CHEBI:83833"/>
        <dbReference type="ChEBI" id="CHEBI:83834"/>
        <dbReference type="EC" id="5.2.1.8"/>
    </reaction>
</comment>
<feature type="region of interest" description="Disordered" evidence="6">
    <location>
        <begin position="1"/>
        <end position="63"/>
    </location>
</feature>
<keyword evidence="3" id="KW-0697">Rotamase</keyword>
<dbReference type="SUPFAM" id="SSF48452">
    <property type="entry name" value="TPR-like"/>
    <property type="match status" value="1"/>
</dbReference>
<feature type="compositionally biased region" description="Low complexity" evidence="6">
    <location>
        <begin position="21"/>
        <end position="31"/>
    </location>
</feature>
<accession>A0A7S4PSK0</accession>
<dbReference type="EC" id="5.2.1.8" evidence="2"/>
<dbReference type="InterPro" id="IPR050754">
    <property type="entry name" value="FKBP4/5/8-like"/>
</dbReference>
<dbReference type="Gene3D" id="1.25.40.10">
    <property type="entry name" value="Tetratricopeptide repeat domain"/>
    <property type="match status" value="1"/>
</dbReference>
<name>A0A7S4PSK0_9DINO</name>
<dbReference type="AlphaFoldDB" id="A0A7S4PSK0"/>